<protein>
    <submittedName>
        <fullName evidence="1">Uncharacterized protein</fullName>
    </submittedName>
</protein>
<name>A0A8B6H578_MYTGA</name>
<reference evidence="1" key="1">
    <citation type="submission" date="2018-11" db="EMBL/GenBank/DDBJ databases">
        <authorList>
            <person name="Alioto T."/>
            <person name="Alioto T."/>
        </authorList>
    </citation>
    <scope>NUCLEOTIDE SEQUENCE</scope>
</reference>
<evidence type="ECO:0000313" key="1">
    <source>
        <dbReference type="EMBL" id="VDI73905.1"/>
    </source>
</evidence>
<proteinExistence type="predicted"/>
<comment type="caution">
    <text evidence="1">The sequence shown here is derived from an EMBL/GenBank/DDBJ whole genome shotgun (WGS) entry which is preliminary data.</text>
</comment>
<accession>A0A8B6H578</accession>
<gene>
    <name evidence="1" type="ORF">MGAL_10B089713</name>
</gene>
<evidence type="ECO:0000313" key="2">
    <source>
        <dbReference type="Proteomes" id="UP000596742"/>
    </source>
</evidence>
<sequence>MKFYRPIVEQNIKNHSFQQKVNVPFPQVAETLWIHQRKKIGQKPVSNKKNDRNIYASYERNGKLSTRSSTICRSQVRNTRLDRRQIAIMNFEHFQNV</sequence>
<dbReference type="EMBL" id="UYJE01009485">
    <property type="protein sequence ID" value="VDI73905.1"/>
    <property type="molecule type" value="Genomic_DNA"/>
</dbReference>
<organism evidence="1 2">
    <name type="scientific">Mytilus galloprovincialis</name>
    <name type="common">Mediterranean mussel</name>
    <dbReference type="NCBI Taxonomy" id="29158"/>
    <lineage>
        <taxon>Eukaryota</taxon>
        <taxon>Metazoa</taxon>
        <taxon>Spiralia</taxon>
        <taxon>Lophotrochozoa</taxon>
        <taxon>Mollusca</taxon>
        <taxon>Bivalvia</taxon>
        <taxon>Autobranchia</taxon>
        <taxon>Pteriomorphia</taxon>
        <taxon>Mytilida</taxon>
        <taxon>Mytiloidea</taxon>
        <taxon>Mytilidae</taxon>
        <taxon>Mytilinae</taxon>
        <taxon>Mytilus</taxon>
    </lineage>
</organism>
<dbReference type="Proteomes" id="UP000596742">
    <property type="component" value="Unassembled WGS sequence"/>
</dbReference>
<dbReference type="AlphaFoldDB" id="A0A8B6H578"/>
<keyword evidence="2" id="KW-1185">Reference proteome</keyword>